<evidence type="ECO:0000259" key="8">
    <source>
        <dbReference type="Pfam" id="PF23598"/>
    </source>
</evidence>
<keyword evidence="5" id="KW-0067">ATP-binding</keyword>
<evidence type="ECO:0000259" key="7">
    <source>
        <dbReference type="Pfam" id="PF23559"/>
    </source>
</evidence>
<feature type="domain" description="NB-ARC" evidence="6">
    <location>
        <begin position="9"/>
        <end position="117"/>
    </location>
</feature>
<comment type="caution">
    <text evidence="9">The sequence shown here is derived from an EMBL/GenBank/DDBJ whole genome shotgun (WGS) entry which is preliminary data.</text>
</comment>
<evidence type="ECO:0000256" key="4">
    <source>
        <dbReference type="ARBA" id="ARBA00022821"/>
    </source>
</evidence>
<dbReference type="STRING" id="429701.A0A2G9HNZ1"/>
<dbReference type="PANTHER" id="PTHR23155">
    <property type="entry name" value="DISEASE RESISTANCE PROTEIN RP"/>
    <property type="match status" value="1"/>
</dbReference>
<dbReference type="InterPro" id="IPR032675">
    <property type="entry name" value="LRR_dom_sf"/>
</dbReference>
<name>A0A2G9HNZ1_9LAMI</name>
<dbReference type="InterPro" id="IPR027417">
    <property type="entry name" value="P-loop_NTPase"/>
</dbReference>
<dbReference type="SUPFAM" id="SSF52058">
    <property type="entry name" value="L domain-like"/>
    <property type="match status" value="1"/>
</dbReference>
<feature type="domain" description="Disease resistance protein winged helix" evidence="7">
    <location>
        <begin position="164"/>
        <end position="232"/>
    </location>
</feature>
<dbReference type="Pfam" id="PF00931">
    <property type="entry name" value="NB-ARC"/>
    <property type="match status" value="1"/>
</dbReference>
<keyword evidence="4" id="KW-0611">Plant defense</keyword>
<evidence type="ECO:0000256" key="5">
    <source>
        <dbReference type="ARBA" id="ARBA00022840"/>
    </source>
</evidence>
<evidence type="ECO:0000256" key="3">
    <source>
        <dbReference type="ARBA" id="ARBA00022741"/>
    </source>
</evidence>
<dbReference type="Gene3D" id="3.80.10.10">
    <property type="entry name" value="Ribonuclease Inhibitor"/>
    <property type="match status" value="1"/>
</dbReference>
<evidence type="ECO:0000256" key="1">
    <source>
        <dbReference type="ARBA" id="ARBA00008894"/>
    </source>
</evidence>
<organism evidence="9 10">
    <name type="scientific">Handroanthus impetiginosus</name>
    <dbReference type="NCBI Taxonomy" id="429701"/>
    <lineage>
        <taxon>Eukaryota</taxon>
        <taxon>Viridiplantae</taxon>
        <taxon>Streptophyta</taxon>
        <taxon>Embryophyta</taxon>
        <taxon>Tracheophyta</taxon>
        <taxon>Spermatophyta</taxon>
        <taxon>Magnoliopsida</taxon>
        <taxon>eudicotyledons</taxon>
        <taxon>Gunneridae</taxon>
        <taxon>Pentapetalae</taxon>
        <taxon>asterids</taxon>
        <taxon>lamiids</taxon>
        <taxon>Lamiales</taxon>
        <taxon>Bignoniaceae</taxon>
        <taxon>Crescentiina</taxon>
        <taxon>Tabebuia alliance</taxon>
        <taxon>Handroanthus</taxon>
    </lineage>
</organism>
<feature type="domain" description="Disease resistance R13L4/SHOC-2-like LRR" evidence="8">
    <location>
        <begin position="314"/>
        <end position="615"/>
    </location>
</feature>
<reference evidence="10" key="1">
    <citation type="journal article" date="2018" name="Gigascience">
        <title>Genome assembly of the Pink Ipe (Handroanthus impetiginosus, Bignoniaceae), a highly valued, ecologically keystone Neotropical timber forest tree.</title>
        <authorList>
            <person name="Silva-Junior O.B."/>
            <person name="Grattapaglia D."/>
            <person name="Novaes E."/>
            <person name="Collevatti R.G."/>
        </authorList>
    </citation>
    <scope>NUCLEOTIDE SEQUENCE [LARGE SCALE GENOMIC DNA]</scope>
    <source>
        <strain evidence="10">cv. UFG-1</strain>
    </source>
</reference>
<gene>
    <name evidence="9" type="ORF">CDL12_08079</name>
</gene>
<dbReference type="Gene3D" id="3.40.50.300">
    <property type="entry name" value="P-loop containing nucleotide triphosphate hydrolases"/>
    <property type="match status" value="1"/>
</dbReference>
<dbReference type="Pfam" id="PF23598">
    <property type="entry name" value="LRR_14"/>
    <property type="match status" value="1"/>
</dbReference>
<dbReference type="SUPFAM" id="SSF52540">
    <property type="entry name" value="P-loop containing nucleoside triphosphate hydrolases"/>
    <property type="match status" value="1"/>
</dbReference>
<dbReference type="PANTHER" id="PTHR23155:SF955">
    <property type="entry name" value="AAA+ ATPASE DOMAIN-CONTAINING PROTEIN"/>
    <property type="match status" value="1"/>
</dbReference>
<dbReference type="GO" id="GO:0043531">
    <property type="term" value="F:ADP binding"/>
    <property type="evidence" value="ECO:0007669"/>
    <property type="project" value="InterPro"/>
</dbReference>
<proteinExistence type="inferred from homology"/>
<dbReference type="InterPro" id="IPR055414">
    <property type="entry name" value="LRR_R13L4/SHOC2-like"/>
</dbReference>
<evidence type="ECO:0000259" key="6">
    <source>
        <dbReference type="Pfam" id="PF00931"/>
    </source>
</evidence>
<keyword evidence="2" id="KW-0677">Repeat</keyword>
<dbReference type="GO" id="GO:0098542">
    <property type="term" value="P:defense response to other organism"/>
    <property type="evidence" value="ECO:0007669"/>
    <property type="project" value="TreeGrafter"/>
</dbReference>
<evidence type="ECO:0000313" key="10">
    <source>
        <dbReference type="Proteomes" id="UP000231279"/>
    </source>
</evidence>
<dbReference type="InterPro" id="IPR044974">
    <property type="entry name" value="Disease_R_plants"/>
</dbReference>
<comment type="similarity">
    <text evidence="1">Belongs to the disease resistance NB-LRR family.</text>
</comment>
<evidence type="ECO:0000256" key="2">
    <source>
        <dbReference type="ARBA" id="ARBA00022737"/>
    </source>
</evidence>
<keyword evidence="10" id="KW-1185">Reference proteome</keyword>
<dbReference type="InterPro" id="IPR036388">
    <property type="entry name" value="WH-like_DNA-bd_sf"/>
</dbReference>
<dbReference type="Proteomes" id="UP000231279">
    <property type="component" value="Unassembled WGS sequence"/>
</dbReference>
<sequence length="654" mass="75503">MRDAHKEALQELISTDNAITRHFDCHAWVHVPEELGCASISGYTVRQIMEQQKAKEELASTSEAPTEEVLKQKVLEMLMHKRYLIVLDEIQFIEVWQQLEQVFPKISTGSRIILITSEHTCPFLKSSSKAIFDPVKLGGLPSETRGVLNSLPLYLRQCLHYFLLFPAQFEIPTRRIIVLWVAEGLVCQNELESDEDVANRYLNRLMELEMVVAKREKLNGKFKACQLKEHIRETLSTTAKESRFFQDTPKIIYRLVDHHGTIDSCFIQIQGNPKTSTSLKNYRNVLSFMSFNTQEGNKPGEDLGNFLRKCISAGGFLELRVLDLEKVFRPKLPEAICDLMLLKYLGLRWTYLEHLPRYVNKLLNLHVLDVKHTYISVLPRSIWRMQYLRHLYLSETYCTKFVGCPSDVSLDELQTLWGAFIDENTYVRNGLDTARKIRKLGLSCRSTSSQNSLMAEQLKVINRWISNLELLEVLRLKSRDENGKASELLLEPLRNEKLSTVYLLGKLEPSVVYEFPENLLDITLSGSELNIDPMICLEKLPQLRILRLLAQSVVCRSMRCSKGGFPQLKVLKIWKVENLEEWEVEEGALLSLKFLEIRACTNLKMLPNALQHVDTLQECMLTSMPEQFIDQTKDRQPELWAKIKLDPSADQEQI</sequence>
<dbReference type="InterPro" id="IPR058922">
    <property type="entry name" value="WHD_DRP"/>
</dbReference>
<dbReference type="Pfam" id="PF23559">
    <property type="entry name" value="WHD_DRP"/>
    <property type="match status" value="1"/>
</dbReference>
<dbReference type="Gene3D" id="1.10.10.10">
    <property type="entry name" value="Winged helix-like DNA-binding domain superfamily/Winged helix DNA-binding domain"/>
    <property type="match status" value="1"/>
</dbReference>
<keyword evidence="3" id="KW-0547">Nucleotide-binding</keyword>
<dbReference type="EMBL" id="NKXS01001311">
    <property type="protein sequence ID" value="PIN19247.1"/>
    <property type="molecule type" value="Genomic_DNA"/>
</dbReference>
<accession>A0A2G9HNZ1</accession>
<dbReference type="AlphaFoldDB" id="A0A2G9HNZ1"/>
<evidence type="ECO:0000313" key="9">
    <source>
        <dbReference type="EMBL" id="PIN19247.1"/>
    </source>
</evidence>
<dbReference type="InterPro" id="IPR002182">
    <property type="entry name" value="NB-ARC"/>
</dbReference>
<protein>
    <submittedName>
        <fullName evidence="9">Uncharacterized protein</fullName>
    </submittedName>
</protein>
<dbReference type="OrthoDB" id="910732at2759"/>